<dbReference type="Pfam" id="PF16483">
    <property type="entry name" value="Glyco_hydro_64"/>
    <property type="match status" value="2"/>
</dbReference>
<evidence type="ECO:0000313" key="2">
    <source>
        <dbReference type="EMBL" id="SMP01819.1"/>
    </source>
</evidence>
<protein>
    <submittedName>
        <fullName evidence="2">Beta-1,3-glucanase</fullName>
    </submittedName>
</protein>
<proteinExistence type="predicted"/>
<organism evidence="2 3">
    <name type="scientific">Laceyella tengchongensis</name>
    <dbReference type="NCBI Taxonomy" id="574699"/>
    <lineage>
        <taxon>Bacteria</taxon>
        <taxon>Bacillati</taxon>
        <taxon>Bacillota</taxon>
        <taxon>Bacilli</taxon>
        <taxon>Bacillales</taxon>
        <taxon>Thermoactinomycetaceae</taxon>
        <taxon>Laceyella</taxon>
    </lineage>
</organism>
<evidence type="ECO:0000259" key="1">
    <source>
        <dbReference type="PROSITE" id="PS52006"/>
    </source>
</evidence>
<dbReference type="InterPro" id="IPR037176">
    <property type="entry name" value="Osmotin/thaumatin-like_sf"/>
</dbReference>
<dbReference type="Proteomes" id="UP001157946">
    <property type="component" value="Unassembled WGS sequence"/>
</dbReference>
<dbReference type="PROSITE" id="PS52006">
    <property type="entry name" value="GH64"/>
    <property type="match status" value="1"/>
</dbReference>
<name>A0AA46AD10_9BACL</name>
<dbReference type="AlphaFoldDB" id="A0AA46AD10"/>
<sequence>MQTMVGKNCKTITFLFIFKKKLLTNYSKYHIIFLLIRDHLHYMRLFMVMKHFFKENHKEVKWMFKKRFRSLCLGLAVLGMSLSITSTASAASPSVGSIPASSIPAPTGNGVMTVKVMNGTNGAYRDDQIYWGVIGIDPTTGRWSYLDLYGNLHPISTALNDAPGHLTKNGVNYANIYHRVSDAEWVSLPKITSGRMFLCVGSPCYIKTYDNGFAGPDFNNPTDPNLDVFLDFVEFTVDNAGYHGNTTRVDGFGFPIQHRLVNKAGNYDRIVGELESETRAGLFSKYVNEVPSEFKSLATLQAPYRIVAPIYGPFAPGREHSNYFASVTSIPTQDIFRCIGAAADPRTCANLNRNGYDDQWNGPQNPTNPAPANHYAAFWHNHSIDRLAYGFPYDDVNNQAAYLEVGDPKGLIIRVAW</sequence>
<accession>A0AA46AD10</accession>
<dbReference type="CDD" id="cd09214">
    <property type="entry name" value="GH64-like"/>
    <property type="match status" value="1"/>
</dbReference>
<gene>
    <name evidence="2" type="ORF">SAMN06265361_101283</name>
</gene>
<dbReference type="PANTHER" id="PTHR38165:SF1">
    <property type="entry name" value="GLUCANASE B"/>
    <property type="match status" value="1"/>
</dbReference>
<keyword evidence="3" id="KW-1185">Reference proteome</keyword>
<evidence type="ECO:0000313" key="3">
    <source>
        <dbReference type="Proteomes" id="UP001157946"/>
    </source>
</evidence>
<reference evidence="2" key="1">
    <citation type="submission" date="2017-05" db="EMBL/GenBank/DDBJ databases">
        <authorList>
            <person name="Varghese N."/>
            <person name="Submissions S."/>
        </authorList>
    </citation>
    <scope>NUCLEOTIDE SEQUENCE</scope>
    <source>
        <strain evidence="2">DSM 45262</strain>
    </source>
</reference>
<dbReference type="EMBL" id="FXTU01000001">
    <property type="protein sequence ID" value="SMP01819.1"/>
    <property type="molecule type" value="Genomic_DNA"/>
</dbReference>
<dbReference type="PANTHER" id="PTHR38165">
    <property type="match status" value="1"/>
</dbReference>
<dbReference type="InterPro" id="IPR032477">
    <property type="entry name" value="Glyco_hydro_64"/>
</dbReference>
<comment type="caution">
    <text evidence="2">The sequence shown here is derived from an EMBL/GenBank/DDBJ whole genome shotgun (WGS) entry which is preliminary data.</text>
</comment>
<feature type="domain" description="GH64" evidence="1">
    <location>
        <begin position="109"/>
        <end position="417"/>
    </location>
</feature>
<dbReference type="InterPro" id="IPR037398">
    <property type="entry name" value="Glyco_hydro_64_fam"/>
</dbReference>
<dbReference type="Gene3D" id="2.60.110.10">
    <property type="entry name" value="Thaumatin"/>
    <property type="match status" value="1"/>
</dbReference>